<reference evidence="3" key="1">
    <citation type="submission" date="2019-08" db="EMBL/GenBank/DDBJ databases">
        <title>The improved chromosome-level genome for the pearl oyster Pinctada fucata martensii using PacBio sequencing and Hi-C.</title>
        <authorList>
            <person name="Zheng Z."/>
        </authorList>
    </citation>
    <scope>NUCLEOTIDE SEQUENCE</scope>
    <source>
        <strain evidence="3">ZZ-2019</strain>
        <tissue evidence="3">Adductor muscle</tissue>
    </source>
</reference>
<sequence>MGQKQNFLDAVAMCESFSADILMPKSMDIINDVTSIWCDKIWIGLNGTDDSESIDDFRWIDGTALTFTNWKDEEEFDEDQLCTSMQDCGKTEWEIENCSQEEYPFVCQKLNVENQCLANWTRSPSSGVCYNEMGLGNFTEAMGNCSSINAEIVMPKTEEESKILTKILENRQIDNIFIGLELDTSRRSYQWQDGTPLSFTNWEGGNYEFWHFMAWHIDACVFMSKSWDYSWYDSIYCNLSNTIMCQCRLQVMDIPRNPNYVYCTDTLESSTERFGESSHTVQNTETSSKVSKSSLNQINTSENSTLLLKILAYSGNTNPTWSTHTKTELQWNQDSFESISAFGQKTRETTTLVWGQNTTVTRECFESCNCNESPTESELAHKLANLRSNLTIDKANLSSTIRKLTCADDQRASSRIMGYVGGAVVVIVISFLVFIDLLSLWKV</sequence>
<dbReference type="Gene3D" id="3.10.100.10">
    <property type="entry name" value="Mannose-Binding Protein A, subunit A"/>
    <property type="match status" value="2"/>
</dbReference>
<dbReference type="EMBL" id="VSWD01000010">
    <property type="protein sequence ID" value="KAK3090006.1"/>
    <property type="molecule type" value="Genomic_DNA"/>
</dbReference>
<evidence type="ECO:0000313" key="3">
    <source>
        <dbReference type="EMBL" id="KAK3090006.1"/>
    </source>
</evidence>
<dbReference type="PANTHER" id="PTHR22803">
    <property type="entry name" value="MANNOSE, PHOSPHOLIPASE, LECTIN RECEPTOR RELATED"/>
    <property type="match status" value="1"/>
</dbReference>
<keyword evidence="4" id="KW-1185">Reference proteome</keyword>
<dbReference type="AlphaFoldDB" id="A0AA88XXX3"/>
<evidence type="ECO:0000259" key="2">
    <source>
        <dbReference type="PROSITE" id="PS50041"/>
    </source>
</evidence>
<proteinExistence type="predicted"/>
<organism evidence="3 4">
    <name type="scientific">Pinctada imbricata</name>
    <name type="common">Atlantic pearl-oyster</name>
    <name type="synonym">Pinctada martensii</name>
    <dbReference type="NCBI Taxonomy" id="66713"/>
    <lineage>
        <taxon>Eukaryota</taxon>
        <taxon>Metazoa</taxon>
        <taxon>Spiralia</taxon>
        <taxon>Lophotrochozoa</taxon>
        <taxon>Mollusca</taxon>
        <taxon>Bivalvia</taxon>
        <taxon>Autobranchia</taxon>
        <taxon>Pteriomorphia</taxon>
        <taxon>Pterioida</taxon>
        <taxon>Pterioidea</taxon>
        <taxon>Pteriidae</taxon>
        <taxon>Pinctada</taxon>
    </lineage>
</organism>
<dbReference type="Proteomes" id="UP001186944">
    <property type="component" value="Unassembled WGS sequence"/>
</dbReference>
<dbReference type="Pfam" id="PF00059">
    <property type="entry name" value="Lectin_C"/>
    <property type="match status" value="2"/>
</dbReference>
<feature type="domain" description="C-type lectin" evidence="2">
    <location>
        <begin position="125"/>
        <end position="246"/>
    </location>
</feature>
<dbReference type="CDD" id="cd00037">
    <property type="entry name" value="CLECT"/>
    <property type="match status" value="2"/>
</dbReference>
<evidence type="ECO:0000256" key="1">
    <source>
        <dbReference type="SAM" id="Phobius"/>
    </source>
</evidence>
<dbReference type="InterPro" id="IPR050111">
    <property type="entry name" value="C-type_lectin/snaclec_domain"/>
</dbReference>
<dbReference type="InterPro" id="IPR016187">
    <property type="entry name" value="CTDL_fold"/>
</dbReference>
<evidence type="ECO:0000313" key="4">
    <source>
        <dbReference type="Proteomes" id="UP001186944"/>
    </source>
</evidence>
<dbReference type="InterPro" id="IPR016186">
    <property type="entry name" value="C-type_lectin-like/link_sf"/>
</dbReference>
<keyword evidence="1" id="KW-0472">Membrane</keyword>
<keyword evidence="1" id="KW-0812">Transmembrane</keyword>
<dbReference type="PROSITE" id="PS50041">
    <property type="entry name" value="C_TYPE_LECTIN_2"/>
    <property type="match status" value="2"/>
</dbReference>
<dbReference type="InterPro" id="IPR001304">
    <property type="entry name" value="C-type_lectin-like"/>
</dbReference>
<protein>
    <recommendedName>
        <fullName evidence="2">C-type lectin domain-containing protein</fullName>
    </recommendedName>
</protein>
<dbReference type="SMART" id="SM00034">
    <property type="entry name" value="CLECT"/>
    <property type="match status" value="2"/>
</dbReference>
<accession>A0AA88XXX3</accession>
<dbReference type="SUPFAM" id="SSF56436">
    <property type="entry name" value="C-type lectin-like"/>
    <property type="match status" value="2"/>
</dbReference>
<name>A0AA88XXX3_PINIB</name>
<feature type="transmembrane region" description="Helical" evidence="1">
    <location>
        <begin position="416"/>
        <end position="441"/>
    </location>
</feature>
<keyword evidence="1" id="KW-1133">Transmembrane helix</keyword>
<comment type="caution">
    <text evidence="3">The sequence shown here is derived from an EMBL/GenBank/DDBJ whole genome shotgun (WGS) entry which is preliminary data.</text>
</comment>
<gene>
    <name evidence="3" type="ORF">FSP39_008436</name>
</gene>
<feature type="domain" description="C-type lectin" evidence="2">
    <location>
        <begin position="1"/>
        <end position="101"/>
    </location>
</feature>